<reference evidence="1 2" key="1">
    <citation type="journal article" date="2019" name="Nat. Med.">
        <title>A library of human gut bacterial isolates paired with longitudinal multiomics data enables mechanistic microbiome research.</title>
        <authorList>
            <person name="Poyet M."/>
            <person name="Groussin M."/>
            <person name="Gibbons S.M."/>
            <person name="Avila-Pacheco J."/>
            <person name="Jiang X."/>
            <person name="Kearney S.M."/>
            <person name="Perrotta A.R."/>
            <person name="Berdy B."/>
            <person name="Zhao S."/>
            <person name="Lieberman T.D."/>
            <person name="Swanson P.K."/>
            <person name="Smith M."/>
            <person name="Roesemann S."/>
            <person name="Alexander J.E."/>
            <person name="Rich S.A."/>
            <person name="Livny J."/>
            <person name="Vlamakis H."/>
            <person name="Clish C."/>
            <person name="Bullock K."/>
            <person name="Deik A."/>
            <person name="Scott J."/>
            <person name="Pierce K.A."/>
            <person name="Xavier R.J."/>
            <person name="Alm E.J."/>
        </authorList>
    </citation>
    <scope>NUCLEOTIDE SEQUENCE [LARGE SCALE GENOMIC DNA]</scope>
    <source>
        <strain evidence="1 2">BIOML-A3</strain>
    </source>
</reference>
<protein>
    <recommendedName>
        <fullName evidence="3">Restriction endonuclease type IV Mrr domain-containing protein</fullName>
    </recommendedName>
</protein>
<dbReference type="RefSeq" id="WP_129899908.1">
    <property type="nucleotide sequence ID" value="NZ_RCYH01000010.1"/>
</dbReference>
<evidence type="ECO:0000313" key="1">
    <source>
        <dbReference type="EMBL" id="MSD17438.1"/>
    </source>
</evidence>
<organism evidence="1 2">
    <name type="scientific">Eubacterium ramulus</name>
    <dbReference type="NCBI Taxonomy" id="39490"/>
    <lineage>
        <taxon>Bacteria</taxon>
        <taxon>Bacillati</taxon>
        <taxon>Bacillota</taxon>
        <taxon>Clostridia</taxon>
        <taxon>Eubacteriales</taxon>
        <taxon>Eubacteriaceae</taxon>
        <taxon>Eubacterium</taxon>
    </lineage>
</organism>
<dbReference type="AlphaFoldDB" id="A0A844E770"/>
<comment type="caution">
    <text evidence="1">The sequence shown here is derived from an EMBL/GenBank/DDBJ whole genome shotgun (WGS) entry which is preliminary data.</text>
</comment>
<proteinExistence type="predicted"/>
<evidence type="ECO:0000313" key="2">
    <source>
        <dbReference type="Proteomes" id="UP000431304"/>
    </source>
</evidence>
<accession>A0A844E770</accession>
<dbReference type="Proteomes" id="UP000431304">
    <property type="component" value="Unassembled WGS sequence"/>
</dbReference>
<name>A0A844E770_EUBRA</name>
<sequence length="362" mass="42201">MFYKQFLTIIDVLNPDFVESFDYWLATLPRNNQKNITASVVSSRLGAKYSIAESILKFAEKQHILESYYLVKCPDCDYNLDIITKDEVADVLINPVFCDECGEDKKITLDDIYVAYKVIQQADVSEDEIARAIDKKLKQSEESDANFFKADSLLNKPDILYETFYNPSELAYKKFIEQREKLDLDYGKNTTAKGKALETLVLEIFNQIRYVRGTNDVKTKTNQFDCTLLCGVDTIYLSVFNYLSPFFIIECKNEKEKPDNTYINKLQSIMDTNDAQFGIVFGRKDATKPCFEISREHYLLHKTSNKQQIIITCSDEDLKYIIDKKVNLLKYLHYKIMQIICNSPTATYEMFMKEQHTWKNKK</sequence>
<gene>
    <name evidence="1" type="ORF">GKE72_15530</name>
</gene>
<dbReference type="EMBL" id="WKRA01000044">
    <property type="protein sequence ID" value="MSD17438.1"/>
    <property type="molecule type" value="Genomic_DNA"/>
</dbReference>
<evidence type="ECO:0008006" key="3">
    <source>
        <dbReference type="Google" id="ProtNLM"/>
    </source>
</evidence>